<evidence type="ECO:0000313" key="7">
    <source>
        <dbReference type="EMBL" id="CAI8604073.1"/>
    </source>
</evidence>
<dbReference type="EC" id="6.2.1.12" evidence="2"/>
<protein>
    <recommendedName>
        <fullName evidence="2">4-coumarate--CoA ligase</fullName>
        <ecNumber evidence="2">6.2.1.12</ecNumber>
    </recommendedName>
</protein>
<dbReference type="Proteomes" id="UP001157006">
    <property type="component" value="Chromosome 3"/>
</dbReference>
<keyword evidence="5" id="KW-0472">Membrane</keyword>
<proteinExistence type="inferred from homology"/>
<feature type="transmembrane region" description="Helical" evidence="5">
    <location>
        <begin position="144"/>
        <end position="167"/>
    </location>
</feature>
<feature type="domain" description="AMP-dependent synthetase/ligase" evidence="6">
    <location>
        <begin position="2"/>
        <end position="314"/>
    </location>
</feature>
<comment type="catalytic activity">
    <reaction evidence="4">
        <text>(E)-4-coumarate + ATP + CoA = (E)-4-coumaroyl-CoA + AMP + diphosphate</text>
        <dbReference type="Rhea" id="RHEA:19641"/>
        <dbReference type="ChEBI" id="CHEBI:12876"/>
        <dbReference type="ChEBI" id="CHEBI:30616"/>
        <dbReference type="ChEBI" id="CHEBI:33019"/>
        <dbReference type="ChEBI" id="CHEBI:57287"/>
        <dbReference type="ChEBI" id="CHEBI:85008"/>
        <dbReference type="ChEBI" id="CHEBI:456215"/>
        <dbReference type="EC" id="6.2.1.12"/>
    </reaction>
    <physiologicalReaction direction="left-to-right" evidence="4">
        <dbReference type="Rhea" id="RHEA:19642"/>
    </physiologicalReaction>
</comment>
<sequence length="663" mass="73853">MAYGLHKMGVSQGNVVLLLLPNSIYYPIIQLGVMYLGAVVTPLNPVSSVAEIRKQVNECGVSFAFTIPEYFKKLEPFNIPNIIVPENEKDLKPVIKQEDTADILYSSGTTGVSKGVVLTRRNLIAMVELFARFQASSSSSSKNVFLAGLPMFHIFGLSLTTTGLLSLGSTIVVMKKFQIDEAIRVIDEYNVTHFDVVPPMLVTLTEKAKRVNGSKLLSLRRVLCGAAPLTTTIINEFFQVFPNVDLIQAYGMTESAAVGSCCFDSDKFHNYSSVGLLAPNMEAKVVDVNNGALLPPGRSGGLWLRGPSITKGYLNNEEATMTSIDKDGWLNTGDIVYFDENGYLYLCDRLKDMIKYKGFQIAPADLEAVVLSATNEEGRVKGENSIEHVTYEEDAIDADDNDERLTKSSNASDKAFEVLLTMQGKQHIESSSKVNNIKHRDETPPDVRVRKLKDQLIQAKVYLSLQAVRNIPHLTWELRLRVKEVSRTIGEASKDSDLPRNANERMKAIEQSLMKARQIQDDCATSVKKLRAMLHSSEDQLRVHKKQTLFLTQLTAKTLPKGLHCLPLRLTTEYYNLNSSQQQFPNQEKLEDPGLYHYAIFSDNILATAVVVNSTAARAKDSSKHVFHIVTDRLNYAEMRMWFLANPPGKAAVQVQNIEDLHG</sequence>
<evidence type="ECO:0000256" key="3">
    <source>
        <dbReference type="ARBA" id="ARBA00022598"/>
    </source>
</evidence>
<keyword evidence="5" id="KW-0812">Transmembrane</keyword>
<dbReference type="Gene3D" id="3.40.50.12780">
    <property type="entry name" value="N-terminal domain of ligase-like"/>
    <property type="match status" value="1"/>
</dbReference>
<dbReference type="InterPro" id="IPR042099">
    <property type="entry name" value="ANL_N_sf"/>
</dbReference>
<comment type="similarity">
    <text evidence="1">Belongs to the ATP-dependent AMP-binding enzyme family.</text>
</comment>
<dbReference type="InterPro" id="IPR020845">
    <property type="entry name" value="AMP-binding_CS"/>
</dbReference>
<dbReference type="Pfam" id="PF00501">
    <property type="entry name" value="AMP-binding"/>
    <property type="match status" value="1"/>
</dbReference>
<keyword evidence="8" id="KW-1185">Reference proteome</keyword>
<dbReference type="GO" id="GO:0006744">
    <property type="term" value="P:ubiquinone biosynthetic process"/>
    <property type="evidence" value="ECO:0007669"/>
    <property type="project" value="TreeGrafter"/>
</dbReference>
<evidence type="ECO:0000313" key="8">
    <source>
        <dbReference type="Proteomes" id="UP001157006"/>
    </source>
</evidence>
<dbReference type="Pfam" id="PF25557">
    <property type="entry name" value="GAUT_1"/>
    <property type="match status" value="1"/>
</dbReference>
<dbReference type="GO" id="GO:0005777">
    <property type="term" value="C:peroxisome"/>
    <property type="evidence" value="ECO:0007669"/>
    <property type="project" value="TreeGrafter"/>
</dbReference>
<reference evidence="7 8" key="1">
    <citation type="submission" date="2023-01" db="EMBL/GenBank/DDBJ databases">
        <authorList>
            <person name="Kreplak J."/>
        </authorList>
    </citation>
    <scope>NUCLEOTIDE SEQUENCE [LARGE SCALE GENOMIC DNA]</scope>
</reference>
<dbReference type="PROSITE" id="PS00455">
    <property type="entry name" value="AMP_BINDING"/>
    <property type="match status" value="1"/>
</dbReference>
<dbReference type="PANTHER" id="PTHR24096:SF149">
    <property type="entry name" value="AMP-BINDING DOMAIN-CONTAINING PROTEIN-RELATED"/>
    <property type="match status" value="1"/>
</dbReference>
<evidence type="ECO:0000256" key="1">
    <source>
        <dbReference type="ARBA" id="ARBA00006432"/>
    </source>
</evidence>
<evidence type="ECO:0000256" key="4">
    <source>
        <dbReference type="ARBA" id="ARBA00034252"/>
    </source>
</evidence>
<dbReference type="PANTHER" id="PTHR24096">
    <property type="entry name" value="LONG-CHAIN-FATTY-ACID--COA LIGASE"/>
    <property type="match status" value="1"/>
</dbReference>
<dbReference type="InterPro" id="IPR000873">
    <property type="entry name" value="AMP-dep_synth/lig_dom"/>
</dbReference>
<evidence type="ECO:0000256" key="5">
    <source>
        <dbReference type="SAM" id="Phobius"/>
    </source>
</evidence>
<dbReference type="EMBL" id="OX451738">
    <property type="protein sequence ID" value="CAI8604073.1"/>
    <property type="molecule type" value="Genomic_DNA"/>
</dbReference>
<dbReference type="AlphaFoldDB" id="A0AAV1A2Z6"/>
<gene>
    <name evidence="7" type="ORF">VFH_III115440</name>
</gene>
<keyword evidence="3" id="KW-0436">Ligase</keyword>
<dbReference type="SUPFAM" id="SSF56801">
    <property type="entry name" value="Acetyl-CoA synthetase-like"/>
    <property type="match status" value="1"/>
</dbReference>
<feature type="transmembrane region" description="Helical" evidence="5">
    <location>
        <begin position="24"/>
        <end position="44"/>
    </location>
</feature>
<evidence type="ECO:0000256" key="2">
    <source>
        <dbReference type="ARBA" id="ARBA00012959"/>
    </source>
</evidence>
<name>A0AAV1A2Z6_VICFA</name>
<accession>A0AAV1A2Z6</accession>
<keyword evidence="5" id="KW-1133">Transmembrane helix</keyword>
<evidence type="ECO:0000259" key="6">
    <source>
        <dbReference type="Pfam" id="PF00501"/>
    </source>
</evidence>
<dbReference type="GO" id="GO:0016207">
    <property type="term" value="F:4-coumarate-CoA ligase activity"/>
    <property type="evidence" value="ECO:0007669"/>
    <property type="project" value="UniProtKB-EC"/>
</dbReference>
<organism evidence="7 8">
    <name type="scientific">Vicia faba</name>
    <name type="common">Broad bean</name>
    <name type="synonym">Faba vulgaris</name>
    <dbReference type="NCBI Taxonomy" id="3906"/>
    <lineage>
        <taxon>Eukaryota</taxon>
        <taxon>Viridiplantae</taxon>
        <taxon>Streptophyta</taxon>
        <taxon>Embryophyta</taxon>
        <taxon>Tracheophyta</taxon>
        <taxon>Spermatophyta</taxon>
        <taxon>Magnoliopsida</taxon>
        <taxon>eudicotyledons</taxon>
        <taxon>Gunneridae</taxon>
        <taxon>Pentapetalae</taxon>
        <taxon>rosids</taxon>
        <taxon>fabids</taxon>
        <taxon>Fabales</taxon>
        <taxon>Fabaceae</taxon>
        <taxon>Papilionoideae</taxon>
        <taxon>50 kb inversion clade</taxon>
        <taxon>NPAAA clade</taxon>
        <taxon>Hologalegina</taxon>
        <taxon>IRL clade</taxon>
        <taxon>Fabeae</taxon>
        <taxon>Vicia</taxon>
    </lineage>
</organism>